<dbReference type="InterPro" id="IPR016496">
    <property type="entry name" value="GTPase_HflX"/>
</dbReference>
<feature type="compositionally biased region" description="Basic and acidic residues" evidence="5">
    <location>
        <begin position="425"/>
        <end position="439"/>
    </location>
</feature>
<sequence>MLRSFSAALGSSRKILISPSSPPFYSSESTSHLPKLLVVQPRLRPEKLLHAKLNEALCLANSLEDQRDGYFPTDFFDKPLPPHILVQNPSLKGHCPRADTYFGPGTVDNIKCHLHAVESQDDVDAVFVNAILSGIQQRNLERILDKPVLDRVGLIIEIFNAHAFTKEAKLQAELAALSYKKTRLVRVRGPGGRYTFGASGEAEVVSARGRGSGGQGFISGAGETELQLQRRRILERRSYLLSQIEEVRRTRALQRASRKRRGGSSGQGLATVAVVGYTNAGKSTLVSRLSDSDLYSDCRLFATVDPRVRNAVLPSGKKVLLSDTVGFISDLPVQLVEAFHATLEEVVEADLLVHVVDSSAPNLDEHRSTVLQVLQQIGVSAEKIQNMIEVWNKIDMEEECMDGEEYFDEEEEEEADENSSFNGEDDMKSDTFTETDKDYAGSISGAENEAIEKIDNHNVCDQLLGDYEATNEKDDYSDGWLHENTLVNEDDFCSSSTVADQQNETFKRDNGLEKDSSIGPSGPHVKTSAVTGVGLQELLELIDKKLSVQDKKAAQVIERSVFDRKWRPSPSQESSIAVEQ</sequence>
<proteinExistence type="predicted"/>
<feature type="region of interest" description="Disordered" evidence="5">
    <location>
        <begin position="406"/>
        <end position="439"/>
    </location>
</feature>
<dbReference type="InterPro" id="IPR030394">
    <property type="entry name" value="G_HFLX_dom"/>
</dbReference>
<dbReference type="PANTHER" id="PTHR10229:SF8">
    <property type="entry name" value="GTPASE HFLX"/>
    <property type="match status" value="1"/>
</dbReference>
<dbReference type="Gene3D" id="3.40.50.11060">
    <property type="entry name" value="GTPase HflX, N-terminal domain"/>
    <property type="match status" value="1"/>
</dbReference>
<feature type="compositionally biased region" description="Acidic residues" evidence="5">
    <location>
        <begin position="406"/>
        <end position="417"/>
    </location>
</feature>
<feature type="compositionally biased region" description="Polar residues" evidence="5">
    <location>
        <begin position="493"/>
        <end position="504"/>
    </location>
</feature>
<gene>
    <name evidence="7" type="ORF">RJT34_11070</name>
</gene>
<name>A0AAN9PI41_CLITE</name>
<dbReference type="GO" id="GO:0005525">
    <property type="term" value="F:GTP binding"/>
    <property type="evidence" value="ECO:0007669"/>
    <property type="project" value="UniProtKB-KW"/>
</dbReference>
<dbReference type="Gene3D" id="3.40.50.300">
    <property type="entry name" value="P-loop containing nucleotide triphosphate hydrolases"/>
    <property type="match status" value="1"/>
</dbReference>
<dbReference type="FunFam" id="3.40.50.300:FF:001888">
    <property type="entry name" value="GTP-binding protein chloroplastic"/>
    <property type="match status" value="1"/>
</dbReference>
<dbReference type="GO" id="GO:0043022">
    <property type="term" value="F:ribosome binding"/>
    <property type="evidence" value="ECO:0007669"/>
    <property type="project" value="TreeGrafter"/>
</dbReference>
<dbReference type="InterPro" id="IPR042108">
    <property type="entry name" value="GTPase_HflX_N_sf"/>
</dbReference>
<accession>A0AAN9PI41</accession>
<reference evidence="7 8" key="1">
    <citation type="submission" date="2024-01" db="EMBL/GenBank/DDBJ databases">
        <title>The genomes of 5 underutilized Papilionoideae crops provide insights into root nodulation and disease resistance.</title>
        <authorList>
            <person name="Yuan L."/>
        </authorList>
    </citation>
    <scope>NUCLEOTIDE SEQUENCE [LARGE SCALE GENOMIC DNA]</scope>
    <source>
        <strain evidence="7">LY-2023</strain>
        <tissue evidence="7">Leaf</tissue>
    </source>
</reference>
<evidence type="ECO:0000313" key="8">
    <source>
        <dbReference type="Proteomes" id="UP001359559"/>
    </source>
</evidence>
<keyword evidence="3" id="KW-0460">Magnesium</keyword>
<dbReference type="NCBIfam" id="TIGR03156">
    <property type="entry name" value="GTP_HflX"/>
    <property type="match status" value="1"/>
</dbReference>
<dbReference type="PRINTS" id="PR00326">
    <property type="entry name" value="GTP1OBG"/>
</dbReference>
<dbReference type="InterPro" id="IPR006073">
    <property type="entry name" value="GTP-bd"/>
</dbReference>
<dbReference type="CDD" id="cd01878">
    <property type="entry name" value="HflX"/>
    <property type="match status" value="1"/>
</dbReference>
<keyword evidence="2" id="KW-0547">Nucleotide-binding</keyword>
<evidence type="ECO:0000259" key="6">
    <source>
        <dbReference type="PROSITE" id="PS51705"/>
    </source>
</evidence>
<dbReference type="InterPro" id="IPR025121">
    <property type="entry name" value="GTPase_HflX_N"/>
</dbReference>
<dbReference type="Pfam" id="PF01926">
    <property type="entry name" value="MMR_HSR1"/>
    <property type="match status" value="1"/>
</dbReference>
<keyword evidence="8" id="KW-1185">Reference proteome</keyword>
<evidence type="ECO:0000256" key="3">
    <source>
        <dbReference type="ARBA" id="ARBA00022842"/>
    </source>
</evidence>
<dbReference type="AlphaFoldDB" id="A0AAN9PI41"/>
<feature type="region of interest" description="Disordered" evidence="5">
    <location>
        <begin position="493"/>
        <end position="527"/>
    </location>
</feature>
<dbReference type="InterPro" id="IPR027417">
    <property type="entry name" value="P-loop_NTPase"/>
</dbReference>
<dbReference type="EMBL" id="JAYKXN010000003">
    <property type="protein sequence ID" value="KAK7300230.1"/>
    <property type="molecule type" value="Genomic_DNA"/>
</dbReference>
<dbReference type="Pfam" id="PF13167">
    <property type="entry name" value="GTP-bdg_N"/>
    <property type="match status" value="1"/>
</dbReference>
<comment type="caution">
    <text evidence="7">The sequence shown here is derived from an EMBL/GenBank/DDBJ whole genome shotgun (WGS) entry which is preliminary data.</text>
</comment>
<protein>
    <recommendedName>
        <fullName evidence="6">Hflx-type G domain-containing protein</fullName>
    </recommendedName>
</protein>
<evidence type="ECO:0000256" key="4">
    <source>
        <dbReference type="ARBA" id="ARBA00023134"/>
    </source>
</evidence>
<dbReference type="GO" id="GO:0005737">
    <property type="term" value="C:cytoplasm"/>
    <property type="evidence" value="ECO:0007669"/>
    <property type="project" value="TreeGrafter"/>
</dbReference>
<dbReference type="Proteomes" id="UP001359559">
    <property type="component" value="Unassembled WGS sequence"/>
</dbReference>
<organism evidence="7 8">
    <name type="scientific">Clitoria ternatea</name>
    <name type="common">Butterfly pea</name>
    <dbReference type="NCBI Taxonomy" id="43366"/>
    <lineage>
        <taxon>Eukaryota</taxon>
        <taxon>Viridiplantae</taxon>
        <taxon>Streptophyta</taxon>
        <taxon>Embryophyta</taxon>
        <taxon>Tracheophyta</taxon>
        <taxon>Spermatophyta</taxon>
        <taxon>Magnoliopsida</taxon>
        <taxon>eudicotyledons</taxon>
        <taxon>Gunneridae</taxon>
        <taxon>Pentapetalae</taxon>
        <taxon>rosids</taxon>
        <taxon>fabids</taxon>
        <taxon>Fabales</taxon>
        <taxon>Fabaceae</taxon>
        <taxon>Papilionoideae</taxon>
        <taxon>50 kb inversion clade</taxon>
        <taxon>NPAAA clade</taxon>
        <taxon>indigoferoid/millettioid clade</taxon>
        <taxon>Phaseoleae</taxon>
        <taxon>Clitoria</taxon>
    </lineage>
</organism>
<dbReference type="InterPro" id="IPR032305">
    <property type="entry name" value="GTP-bd_M"/>
</dbReference>
<evidence type="ECO:0000256" key="1">
    <source>
        <dbReference type="ARBA" id="ARBA00022723"/>
    </source>
</evidence>
<dbReference type="GO" id="GO:0046872">
    <property type="term" value="F:metal ion binding"/>
    <property type="evidence" value="ECO:0007669"/>
    <property type="project" value="UniProtKB-KW"/>
</dbReference>
<feature type="domain" description="Hflx-type G" evidence="6">
    <location>
        <begin position="270"/>
        <end position="550"/>
    </location>
</feature>
<dbReference type="FunFam" id="3.40.50.11060:FF:000003">
    <property type="entry name" value="GTP-binding protein chloroplastic"/>
    <property type="match status" value="1"/>
</dbReference>
<keyword evidence="4" id="KW-0342">GTP-binding</keyword>
<evidence type="ECO:0000256" key="2">
    <source>
        <dbReference type="ARBA" id="ARBA00022741"/>
    </source>
</evidence>
<keyword evidence="1" id="KW-0479">Metal-binding</keyword>
<dbReference type="Pfam" id="PF16360">
    <property type="entry name" value="GTP-bdg_M"/>
    <property type="match status" value="1"/>
</dbReference>
<dbReference type="PANTHER" id="PTHR10229">
    <property type="entry name" value="GTP-BINDING PROTEIN HFLX"/>
    <property type="match status" value="1"/>
</dbReference>
<feature type="compositionally biased region" description="Basic and acidic residues" evidence="5">
    <location>
        <begin position="505"/>
        <end position="516"/>
    </location>
</feature>
<dbReference type="PROSITE" id="PS51705">
    <property type="entry name" value="G_HFLX"/>
    <property type="match status" value="1"/>
</dbReference>
<evidence type="ECO:0000256" key="5">
    <source>
        <dbReference type="SAM" id="MobiDB-lite"/>
    </source>
</evidence>
<evidence type="ECO:0000313" key="7">
    <source>
        <dbReference type="EMBL" id="KAK7300230.1"/>
    </source>
</evidence>
<dbReference type="SUPFAM" id="SSF52540">
    <property type="entry name" value="P-loop containing nucleoside triphosphate hydrolases"/>
    <property type="match status" value="1"/>
</dbReference>